<evidence type="ECO:0000259" key="6">
    <source>
        <dbReference type="PROSITE" id="PS50089"/>
    </source>
</evidence>
<dbReference type="OrthoDB" id="25761at2759"/>
<dbReference type="Pfam" id="PF00642">
    <property type="entry name" value="zf-CCCH"/>
    <property type="match status" value="1"/>
</dbReference>
<dbReference type="InParanoid" id="A0A6P8HVS8"/>
<keyword evidence="1 4" id="KW-0479">Metal-binding</keyword>
<name>A0A6P8HVS8_ACTTE</name>
<evidence type="ECO:0000256" key="3">
    <source>
        <dbReference type="ARBA" id="ARBA00022833"/>
    </source>
</evidence>
<dbReference type="InterPro" id="IPR001841">
    <property type="entry name" value="Znf_RING"/>
</dbReference>
<feature type="compositionally biased region" description="Basic and acidic residues" evidence="5">
    <location>
        <begin position="1"/>
        <end position="11"/>
    </location>
</feature>
<dbReference type="InterPro" id="IPR036855">
    <property type="entry name" value="Znf_CCCH_sf"/>
</dbReference>
<dbReference type="Pfam" id="PF13920">
    <property type="entry name" value="zf-C3HC4_3"/>
    <property type="match status" value="1"/>
</dbReference>
<evidence type="ECO:0000256" key="1">
    <source>
        <dbReference type="ARBA" id="ARBA00022723"/>
    </source>
</evidence>
<evidence type="ECO:0000256" key="4">
    <source>
        <dbReference type="PROSITE-ProRule" id="PRU00723"/>
    </source>
</evidence>
<accession>A0A6P8HVS8</accession>
<keyword evidence="3 4" id="KW-0862">Zinc</keyword>
<dbReference type="FunFam" id="3.30.40.10:FF:000045">
    <property type="entry name" value="RING finger protein 113A"/>
    <property type="match status" value="1"/>
</dbReference>
<dbReference type="InterPro" id="IPR013083">
    <property type="entry name" value="Znf_RING/FYVE/PHD"/>
</dbReference>
<dbReference type="InterPro" id="IPR039971">
    <property type="entry name" value="CWC24-like"/>
</dbReference>
<dbReference type="SUPFAM" id="SSF90229">
    <property type="entry name" value="CCCH zinc finger"/>
    <property type="match status" value="1"/>
</dbReference>
<feature type="compositionally biased region" description="Basic and acidic residues" evidence="5">
    <location>
        <begin position="64"/>
        <end position="81"/>
    </location>
</feature>
<feature type="region of interest" description="Disordered" evidence="5">
    <location>
        <begin position="1"/>
        <end position="91"/>
    </location>
</feature>
<feature type="region of interest" description="Disordered" evidence="5">
    <location>
        <begin position="299"/>
        <end position="320"/>
    </location>
</feature>
<dbReference type="FunCoup" id="A0A6P8HVS8">
    <property type="interactions" value="1604"/>
</dbReference>
<sequence length="320" mass="36773">MADESAEKVSAEKQSCTFFKKSKGRRNVRKRQAEDSGSDDGEASVVVRKEKKMAGPNPMMQKSEGLKEKRREEDVKVEFKSTRSAMSSGPTDLGATATYELDTDFDRDAQAVYAKALEVNKEIKESGDDKLYRGVNNYMQYYEKKDTVFGNAASGMVRQGPIRAPKNLRATVRWDYQPDICKDYKETGFCGFGDSCKFLHDRSDYKHGWQLDREWEEGNFDKEDPHKYEIHSDEEEDDVPFACIMCRNTFVNPVVTKCNHYFCEKCALQRYKKNSKCFVCNTQTYGVFNPAKEIIKKMKEREAALGSEEPNNEQEPPEEN</sequence>
<dbReference type="RefSeq" id="XP_031559453.1">
    <property type="nucleotide sequence ID" value="XM_031703593.1"/>
</dbReference>
<evidence type="ECO:0000256" key="5">
    <source>
        <dbReference type="SAM" id="MobiDB-lite"/>
    </source>
</evidence>
<dbReference type="Proteomes" id="UP000515163">
    <property type="component" value="Unplaced"/>
</dbReference>
<dbReference type="Gene3D" id="4.10.1000.10">
    <property type="entry name" value="Zinc finger, CCCH-type"/>
    <property type="match status" value="1"/>
</dbReference>
<proteinExistence type="predicted"/>
<feature type="compositionally biased region" description="Basic residues" evidence="5">
    <location>
        <begin position="20"/>
        <end position="30"/>
    </location>
</feature>
<evidence type="ECO:0000256" key="2">
    <source>
        <dbReference type="ARBA" id="ARBA00022771"/>
    </source>
</evidence>
<reference evidence="9" key="1">
    <citation type="submission" date="2025-08" db="UniProtKB">
        <authorList>
            <consortium name="RefSeq"/>
        </authorList>
    </citation>
    <scope>IDENTIFICATION</scope>
    <source>
        <tissue evidence="9">Tentacle</tissue>
    </source>
</reference>
<dbReference type="PANTHER" id="PTHR12930:SF0">
    <property type="entry name" value="RING FINGER PROTEIN 113B"/>
    <property type="match status" value="1"/>
</dbReference>
<dbReference type="InterPro" id="IPR017907">
    <property type="entry name" value="Znf_RING_CS"/>
</dbReference>
<evidence type="ECO:0000313" key="8">
    <source>
        <dbReference type="Proteomes" id="UP000515163"/>
    </source>
</evidence>
<dbReference type="PANTHER" id="PTHR12930">
    <property type="entry name" value="ZINC FINGER PROTEIN 183"/>
    <property type="match status" value="1"/>
</dbReference>
<dbReference type="CDD" id="cd16539">
    <property type="entry name" value="RING-HC_RNF113A_B"/>
    <property type="match status" value="1"/>
</dbReference>
<evidence type="ECO:0000313" key="9">
    <source>
        <dbReference type="RefSeq" id="XP_031559453.1"/>
    </source>
</evidence>
<dbReference type="InterPro" id="IPR000571">
    <property type="entry name" value="Znf_CCCH"/>
</dbReference>
<dbReference type="GO" id="GO:0008270">
    <property type="term" value="F:zinc ion binding"/>
    <property type="evidence" value="ECO:0007669"/>
    <property type="project" value="UniProtKB-KW"/>
</dbReference>
<dbReference type="GeneID" id="116295688"/>
<organism evidence="8 9">
    <name type="scientific">Actinia tenebrosa</name>
    <name type="common">Australian red waratah sea anemone</name>
    <dbReference type="NCBI Taxonomy" id="6105"/>
    <lineage>
        <taxon>Eukaryota</taxon>
        <taxon>Metazoa</taxon>
        <taxon>Cnidaria</taxon>
        <taxon>Anthozoa</taxon>
        <taxon>Hexacorallia</taxon>
        <taxon>Actiniaria</taxon>
        <taxon>Actiniidae</taxon>
        <taxon>Actinia</taxon>
    </lineage>
</organism>
<evidence type="ECO:0000259" key="7">
    <source>
        <dbReference type="PROSITE" id="PS50103"/>
    </source>
</evidence>
<dbReference type="AlphaFoldDB" id="A0A6P8HVS8"/>
<dbReference type="KEGG" id="aten:116295688"/>
<dbReference type="SMART" id="SM00184">
    <property type="entry name" value="RING"/>
    <property type="match status" value="1"/>
</dbReference>
<dbReference type="GO" id="GO:0005684">
    <property type="term" value="C:U2-type spliceosomal complex"/>
    <property type="evidence" value="ECO:0007669"/>
    <property type="project" value="TreeGrafter"/>
</dbReference>
<dbReference type="GO" id="GO:0034247">
    <property type="term" value="P:snoRNA splicing"/>
    <property type="evidence" value="ECO:0007669"/>
    <property type="project" value="TreeGrafter"/>
</dbReference>
<dbReference type="SMART" id="SM00356">
    <property type="entry name" value="ZnF_C3H1"/>
    <property type="match status" value="1"/>
</dbReference>
<keyword evidence="8" id="KW-1185">Reference proteome</keyword>
<gene>
    <name evidence="9" type="primary">LOC116295688</name>
</gene>
<dbReference type="PROSITE" id="PS50103">
    <property type="entry name" value="ZF_C3H1"/>
    <property type="match status" value="1"/>
</dbReference>
<dbReference type="PROSITE" id="PS00518">
    <property type="entry name" value="ZF_RING_1"/>
    <property type="match status" value="1"/>
</dbReference>
<keyword evidence="2 4" id="KW-0863">Zinc-finger</keyword>
<protein>
    <submittedName>
        <fullName evidence="9">E3 ubiquitin-protein ligase RNF113A-like</fullName>
    </submittedName>
</protein>
<feature type="domain" description="C3H1-type" evidence="7">
    <location>
        <begin position="175"/>
        <end position="203"/>
    </location>
</feature>
<dbReference type="PROSITE" id="PS50089">
    <property type="entry name" value="ZF_RING_2"/>
    <property type="match status" value="1"/>
</dbReference>
<dbReference type="Gene3D" id="3.30.40.10">
    <property type="entry name" value="Zinc/RING finger domain, C3HC4 (zinc finger)"/>
    <property type="match status" value="1"/>
</dbReference>
<feature type="domain" description="RING-type" evidence="6">
    <location>
        <begin position="243"/>
        <end position="281"/>
    </location>
</feature>
<dbReference type="SUPFAM" id="SSF57850">
    <property type="entry name" value="RING/U-box"/>
    <property type="match status" value="1"/>
</dbReference>
<feature type="zinc finger region" description="C3H1-type" evidence="4">
    <location>
        <begin position="175"/>
        <end position="203"/>
    </location>
</feature>
<feature type="compositionally biased region" description="Acidic residues" evidence="5">
    <location>
        <begin position="310"/>
        <end position="320"/>
    </location>
</feature>